<dbReference type="InterPro" id="IPR018044">
    <property type="entry name" value="Peptidase_S11"/>
</dbReference>
<keyword evidence="2 10" id="KW-0732">Signal</keyword>
<dbReference type="RefSeq" id="WP_092562817.1">
    <property type="nucleotide sequence ID" value="NZ_FOYZ01000014.1"/>
</dbReference>
<dbReference type="PROSITE" id="PS51257">
    <property type="entry name" value="PROKAR_LIPOPROTEIN"/>
    <property type="match status" value="1"/>
</dbReference>
<evidence type="ECO:0000313" key="13">
    <source>
        <dbReference type="Proteomes" id="UP000199659"/>
    </source>
</evidence>
<accession>A0A1I6L8U6</accession>
<dbReference type="SUPFAM" id="SSF56601">
    <property type="entry name" value="beta-lactamase/transpeptidase-like"/>
    <property type="match status" value="1"/>
</dbReference>
<evidence type="ECO:0000256" key="4">
    <source>
        <dbReference type="ARBA" id="ARBA00022960"/>
    </source>
</evidence>
<dbReference type="InterPro" id="IPR012338">
    <property type="entry name" value="Beta-lactam/transpept-like"/>
</dbReference>
<evidence type="ECO:0000256" key="6">
    <source>
        <dbReference type="ARBA" id="ARBA00023316"/>
    </source>
</evidence>
<dbReference type="GO" id="GO:0071555">
    <property type="term" value="P:cell wall organization"/>
    <property type="evidence" value="ECO:0007669"/>
    <property type="project" value="UniProtKB-KW"/>
</dbReference>
<dbReference type="PANTHER" id="PTHR21581:SF33">
    <property type="entry name" value="D-ALANYL-D-ALANINE CARBOXYPEPTIDASE DACB"/>
    <property type="match status" value="1"/>
</dbReference>
<reference evidence="12 13" key="1">
    <citation type="submission" date="2016-10" db="EMBL/GenBank/DDBJ databases">
        <authorList>
            <person name="de Groot N.N."/>
        </authorList>
    </citation>
    <scope>NUCLEOTIDE SEQUENCE [LARGE SCALE GENOMIC DNA]</scope>
    <source>
        <strain evidence="12 13">743A</strain>
    </source>
</reference>
<keyword evidence="6" id="KW-0961">Cell wall biogenesis/degradation</keyword>
<dbReference type="Gene3D" id="3.40.710.10">
    <property type="entry name" value="DD-peptidase/beta-lactamase superfamily"/>
    <property type="match status" value="1"/>
</dbReference>
<dbReference type="AlphaFoldDB" id="A0A1I6L8U6"/>
<evidence type="ECO:0000256" key="7">
    <source>
        <dbReference type="PIRSR" id="PIRSR618044-1"/>
    </source>
</evidence>
<proteinExistence type="inferred from homology"/>
<evidence type="ECO:0000259" key="11">
    <source>
        <dbReference type="Pfam" id="PF00768"/>
    </source>
</evidence>
<dbReference type="InterPro" id="IPR001967">
    <property type="entry name" value="Peptidase_S11_N"/>
</dbReference>
<name>A0A1I6L8U6_9FIRM</name>
<dbReference type="PRINTS" id="PR00725">
    <property type="entry name" value="DADACBPTASE1"/>
</dbReference>
<dbReference type="GO" id="GO:0008360">
    <property type="term" value="P:regulation of cell shape"/>
    <property type="evidence" value="ECO:0007669"/>
    <property type="project" value="UniProtKB-KW"/>
</dbReference>
<keyword evidence="13" id="KW-1185">Reference proteome</keyword>
<dbReference type="GO" id="GO:0006508">
    <property type="term" value="P:proteolysis"/>
    <property type="evidence" value="ECO:0007669"/>
    <property type="project" value="InterPro"/>
</dbReference>
<feature type="active site" description="Proton acceptor" evidence="7">
    <location>
        <position position="102"/>
    </location>
</feature>
<dbReference type="Pfam" id="PF00768">
    <property type="entry name" value="Peptidase_S11"/>
    <property type="match status" value="1"/>
</dbReference>
<keyword evidence="12" id="KW-0645">Protease</keyword>
<keyword evidence="12" id="KW-0121">Carboxypeptidase</keyword>
<feature type="domain" description="Peptidase S11 D-alanyl-D-alanine carboxypeptidase A N-terminal" evidence="11">
    <location>
        <begin position="74"/>
        <end position="303"/>
    </location>
</feature>
<sequence>MKKVLLSFSMLCALLLIGCDQVELYIPYDSAASFQGNAMTNEVAEDSEELFSEDLCLIPLKEDVDKDGNLNGIATLLVDITDKETIFADNVYEKVYPASITKIVTALVVLEHCDLSEMVTVSHDAANITEAGAKKCGFLEGDKIKLLDLLTAFLVYSGNDAGAAIADHVAGSVEAFAQLMNEEAKKVGAVHSNFVNPHGLHDDNHYTTAYDIYLFFNECLKHEEFVKIINNSSVDISYSDADGNAVKKTFTTTNRYLNGKEAMPDGITVLGGKTGTTSKAGSCVVIYSKDKKNHEYISLILKTDSGDALFSQMSYLLKMINR</sequence>
<evidence type="ECO:0000256" key="2">
    <source>
        <dbReference type="ARBA" id="ARBA00022729"/>
    </source>
</evidence>
<dbReference type="PANTHER" id="PTHR21581">
    <property type="entry name" value="D-ALANYL-D-ALANINE CARBOXYPEPTIDASE"/>
    <property type="match status" value="1"/>
</dbReference>
<dbReference type="EMBL" id="FOYZ01000014">
    <property type="protein sequence ID" value="SFR99638.1"/>
    <property type="molecule type" value="Genomic_DNA"/>
</dbReference>
<evidence type="ECO:0000256" key="5">
    <source>
        <dbReference type="ARBA" id="ARBA00022984"/>
    </source>
</evidence>
<evidence type="ECO:0000256" key="10">
    <source>
        <dbReference type="SAM" id="SignalP"/>
    </source>
</evidence>
<evidence type="ECO:0000256" key="1">
    <source>
        <dbReference type="ARBA" id="ARBA00007164"/>
    </source>
</evidence>
<organism evidence="12 13">
    <name type="scientific">Anaeromicropila populeti</name>
    <dbReference type="NCBI Taxonomy" id="37658"/>
    <lineage>
        <taxon>Bacteria</taxon>
        <taxon>Bacillati</taxon>
        <taxon>Bacillota</taxon>
        <taxon>Clostridia</taxon>
        <taxon>Lachnospirales</taxon>
        <taxon>Lachnospiraceae</taxon>
        <taxon>Anaeromicropila</taxon>
    </lineage>
</organism>
<dbReference type="OrthoDB" id="9791132at2"/>
<gene>
    <name evidence="12" type="ORF">SAMN05661086_03137</name>
</gene>
<comment type="similarity">
    <text evidence="1 9">Belongs to the peptidase S11 family.</text>
</comment>
<dbReference type="GO" id="GO:0009002">
    <property type="term" value="F:serine-type D-Ala-D-Ala carboxypeptidase activity"/>
    <property type="evidence" value="ECO:0007669"/>
    <property type="project" value="InterPro"/>
</dbReference>
<keyword evidence="4" id="KW-0133">Cell shape</keyword>
<dbReference type="Proteomes" id="UP000199659">
    <property type="component" value="Unassembled WGS sequence"/>
</dbReference>
<dbReference type="GO" id="GO:0009252">
    <property type="term" value="P:peptidoglycan biosynthetic process"/>
    <property type="evidence" value="ECO:0007669"/>
    <property type="project" value="UniProtKB-KW"/>
</dbReference>
<protein>
    <submittedName>
        <fullName evidence="12">D-alanyl-D-alanine carboxypeptidase (Penicillin-binding protein 5/6)</fullName>
    </submittedName>
</protein>
<keyword evidence="5" id="KW-0573">Peptidoglycan synthesis</keyword>
<feature type="active site" evidence="7">
    <location>
        <position position="157"/>
    </location>
</feature>
<evidence type="ECO:0000256" key="8">
    <source>
        <dbReference type="PIRSR" id="PIRSR618044-2"/>
    </source>
</evidence>
<evidence type="ECO:0000256" key="9">
    <source>
        <dbReference type="RuleBase" id="RU004016"/>
    </source>
</evidence>
<evidence type="ECO:0000313" key="12">
    <source>
        <dbReference type="EMBL" id="SFR99638.1"/>
    </source>
</evidence>
<feature type="chain" id="PRO_5039714255" evidence="10">
    <location>
        <begin position="19"/>
        <end position="322"/>
    </location>
</feature>
<keyword evidence="3" id="KW-0378">Hydrolase</keyword>
<feature type="active site" description="Acyl-ester intermediate" evidence="7">
    <location>
        <position position="99"/>
    </location>
</feature>
<feature type="binding site" evidence="8">
    <location>
        <position position="273"/>
    </location>
    <ligand>
        <name>substrate</name>
    </ligand>
</feature>
<dbReference type="STRING" id="37658.SAMN05661086_03137"/>
<evidence type="ECO:0000256" key="3">
    <source>
        <dbReference type="ARBA" id="ARBA00022801"/>
    </source>
</evidence>
<feature type="signal peptide" evidence="10">
    <location>
        <begin position="1"/>
        <end position="18"/>
    </location>
</feature>